<keyword evidence="4" id="KW-1015">Disulfide bond</keyword>
<keyword evidence="7" id="KW-0378">Hydrolase</keyword>
<keyword evidence="2" id="KW-0964">Secreted</keyword>
<dbReference type="GO" id="GO:0005576">
    <property type="term" value="C:extracellular region"/>
    <property type="evidence" value="ECO:0007669"/>
    <property type="project" value="UniProtKB-SubCell"/>
</dbReference>
<evidence type="ECO:0000256" key="1">
    <source>
        <dbReference type="ARBA" id="ARBA00004613"/>
    </source>
</evidence>
<evidence type="ECO:0000256" key="4">
    <source>
        <dbReference type="ARBA" id="ARBA00023157"/>
    </source>
</evidence>
<keyword evidence="5" id="KW-0472">Membrane</keyword>
<evidence type="ECO:0000313" key="7">
    <source>
        <dbReference type="EMBL" id="KIO22165.1"/>
    </source>
</evidence>
<protein>
    <submittedName>
        <fullName evidence="7">Glycoside hydrolase family 79 protein</fullName>
    </submittedName>
</protein>
<dbReference type="SMART" id="SM00747">
    <property type="entry name" value="CFEM"/>
    <property type="match status" value="1"/>
</dbReference>
<dbReference type="HOGENOM" id="CLU_1344119_0_0_1"/>
<organism evidence="7 8">
    <name type="scientific">Tulasnella calospora MUT 4182</name>
    <dbReference type="NCBI Taxonomy" id="1051891"/>
    <lineage>
        <taxon>Eukaryota</taxon>
        <taxon>Fungi</taxon>
        <taxon>Dikarya</taxon>
        <taxon>Basidiomycota</taxon>
        <taxon>Agaricomycotina</taxon>
        <taxon>Agaricomycetes</taxon>
        <taxon>Cantharellales</taxon>
        <taxon>Tulasnellaceae</taxon>
        <taxon>Tulasnella</taxon>
    </lineage>
</organism>
<comment type="subcellular location">
    <subcellularLocation>
        <location evidence="1">Secreted</location>
    </subcellularLocation>
</comment>
<sequence>MILQAVRLTRSYPKFWEKAMRGTRAVNICLMRLTSLAIRSVACGFGTDHISSVRVETVTCTTTCGPKNQHFTHKSPLPPVYCSVALLVSTQFQITIDRLTLSYMLFVFALLFAAPFVSAFTALRRQATIPNAPACVSPCLQQADPKPCEASDTACLCVNAVWFTTVADCVYRSCTLEEADAAVAASDAWCKAAGVEPGVFYPSE</sequence>
<evidence type="ECO:0000256" key="2">
    <source>
        <dbReference type="ARBA" id="ARBA00022525"/>
    </source>
</evidence>
<evidence type="ECO:0000259" key="6">
    <source>
        <dbReference type="PROSITE" id="PS52012"/>
    </source>
</evidence>
<feature type="transmembrane region" description="Helical" evidence="5">
    <location>
        <begin position="102"/>
        <end position="123"/>
    </location>
</feature>
<reference evidence="7 8" key="1">
    <citation type="submission" date="2014-04" db="EMBL/GenBank/DDBJ databases">
        <authorList>
            <consortium name="DOE Joint Genome Institute"/>
            <person name="Kuo A."/>
            <person name="Girlanda M."/>
            <person name="Perotto S."/>
            <person name="Kohler A."/>
            <person name="Nagy L.G."/>
            <person name="Floudas D."/>
            <person name="Copeland A."/>
            <person name="Barry K.W."/>
            <person name="Cichocki N."/>
            <person name="Veneault-Fourrey C."/>
            <person name="LaButti K."/>
            <person name="Lindquist E.A."/>
            <person name="Lipzen A."/>
            <person name="Lundell T."/>
            <person name="Morin E."/>
            <person name="Murat C."/>
            <person name="Sun H."/>
            <person name="Tunlid A."/>
            <person name="Henrissat B."/>
            <person name="Grigoriev I.V."/>
            <person name="Hibbett D.S."/>
            <person name="Martin F."/>
            <person name="Nordberg H.P."/>
            <person name="Cantor M.N."/>
            <person name="Hua S.X."/>
        </authorList>
    </citation>
    <scope>NUCLEOTIDE SEQUENCE [LARGE SCALE GENOMIC DNA]</scope>
    <source>
        <strain evidence="7 8">MUT 4182</strain>
    </source>
</reference>
<keyword evidence="8" id="KW-1185">Reference proteome</keyword>
<evidence type="ECO:0000256" key="3">
    <source>
        <dbReference type="ARBA" id="ARBA00022729"/>
    </source>
</evidence>
<dbReference type="GO" id="GO:0016787">
    <property type="term" value="F:hydrolase activity"/>
    <property type="evidence" value="ECO:0007669"/>
    <property type="project" value="UniProtKB-KW"/>
</dbReference>
<gene>
    <name evidence="7" type="ORF">M407DRAFT_28313</name>
</gene>
<dbReference type="AlphaFoldDB" id="A0A0C3Q1N7"/>
<dbReference type="PROSITE" id="PS52012">
    <property type="entry name" value="CFEM"/>
    <property type="match status" value="1"/>
</dbReference>
<feature type="domain" description="CFEM" evidence="6">
    <location>
        <begin position="106"/>
        <end position="204"/>
    </location>
</feature>
<name>A0A0C3Q1N7_9AGAM</name>
<evidence type="ECO:0000256" key="5">
    <source>
        <dbReference type="SAM" id="Phobius"/>
    </source>
</evidence>
<dbReference type="EMBL" id="KN823117">
    <property type="protein sequence ID" value="KIO22165.1"/>
    <property type="molecule type" value="Genomic_DNA"/>
</dbReference>
<keyword evidence="5" id="KW-1133">Transmembrane helix</keyword>
<dbReference type="Proteomes" id="UP000054248">
    <property type="component" value="Unassembled WGS sequence"/>
</dbReference>
<dbReference type="InterPro" id="IPR008427">
    <property type="entry name" value="Extracellular_membr_CFEM_dom"/>
</dbReference>
<keyword evidence="3" id="KW-0732">Signal</keyword>
<dbReference type="Pfam" id="PF05730">
    <property type="entry name" value="CFEM"/>
    <property type="match status" value="1"/>
</dbReference>
<evidence type="ECO:0000313" key="8">
    <source>
        <dbReference type="Proteomes" id="UP000054248"/>
    </source>
</evidence>
<reference evidence="8" key="2">
    <citation type="submission" date="2015-01" db="EMBL/GenBank/DDBJ databases">
        <title>Evolutionary Origins and Diversification of the Mycorrhizal Mutualists.</title>
        <authorList>
            <consortium name="DOE Joint Genome Institute"/>
            <consortium name="Mycorrhizal Genomics Consortium"/>
            <person name="Kohler A."/>
            <person name="Kuo A."/>
            <person name="Nagy L.G."/>
            <person name="Floudas D."/>
            <person name="Copeland A."/>
            <person name="Barry K.W."/>
            <person name="Cichocki N."/>
            <person name="Veneault-Fourrey C."/>
            <person name="LaButti K."/>
            <person name="Lindquist E.A."/>
            <person name="Lipzen A."/>
            <person name="Lundell T."/>
            <person name="Morin E."/>
            <person name="Murat C."/>
            <person name="Riley R."/>
            <person name="Ohm R."/>
            <person name="Sun H."/>
            <person name="Tunlid A."/>
            <person name="Henrissat B."/>
            <person name="Grigoriev I.V."/>
            <person name="Hibbett D.S."/>
            <person name="Martin F."/>
        </authorList>
    </citation>
    <scope>NUCLEOTIDE SEQUENCE [LARGE SCALE GENOMIC DNA]</scope>
    <source>
        <strain evidence="8">MUT 4182</strain>
    </source>
</reference>
<accession>A0A0C3Q1N7</accession>
<proteinExistence type="predicted"/>
<keyword evidence="5" id="KW-0812">Transmembrane</keyword>